<organism evidence="2 3">
    <name type="scientific">Plectus sambesii</name>
    <dbReference type="NCBI Taxonomy" id="2011161"/>
    <lineage>
        <taxon>Eukaryota</taxon>
        <taxon>Metazoa</taxon>
        <taxon>Ecdysozoa</taxon>
        <taxon>Nematoda</taxon>
        <taxon>Chromadorea</taxon>
        <taxon>Plectida</taxon>
        <taxon>Plectina</taxon>
        <taxon>Plectoidea</taxon>
        <taxon>Plectidae</taxon>
        <taxon>Plectus</taxon>
    </lineage>
</organism>
<name>A0A914UX95_9BILA</name>
<dbReference type="Proteomes" id="UP000887566">
    <property type="component" value="Unplaced"/>
</dbReference>
<keyword evidence="1" id="KW-0472">Membrane</keyword>
<sequence length="93" mass="10617">MVKLSTLVPLITQGGQFFIDGGQWFLPEDLLPMWGRRLFSISFATMPMCGPWISLLTLGPFKRELKRRFGATFRKTHFVTPENNRNAAAESIE</sequence>
<evidence type="ECO:0000256" key="1">
    <source>
        <dbReference type="SAM" id="Phobius"/>
    </source>
</evidence>
<dbReference type="WBParaSite" id="PSAMB.scaffold1334size32784.g12393.t1">
    <property type="protein sequence ID" value="PSAMB.scaffold1334size32784.g12393.t1"/>
    <property type="gene ID" value="PSAMB.scaffold1334size32784.g12393"/>
</dbReference>
<protein>
    <submittedName>
        <fullName evidence="3">Uncharacterized protein</fullName>
    </submittedName>
</protein>
<evidence type="ECO:0000313" key="3">
    <source>
        <dbReference type="WBParaSite" id="PSAMB.scaffold1334size32784.g12393.t1"/>
    </source>
</evidence>
<accession>A0A914UX95</accession>
<dbReference type="AlphaFoldDB" id="A0A914UX95"/>
<proteinExistence type="predicted"/>
<evidence type="ECO:0000313" key="2">
    <source>
        <dbReference type="Proteomes" id="UP000887566"/>
    </source>
</evidence>
<keyword evidence="1" id="KW-0812">Transmembrane</keyword>
<reference evidence="3" key="1">
    <citation type="submission" date="2022-11" db="UniProtKB">
        <authorList>
            <consortium name="WormBaseParasite"/>
        </authorList>
    </citation>
    <scope>IDENTIFICATION</scope>
</reference>
<feature type="transmembrane region" description="Helical" evidence="1">
    <location>
        <begin position="38"/>
        <end position="58"/>
    </location>
</feature>
<keyword evidence="1" id="KW-1133">Transmembrane helix</keyword>
<keyword evidence="2" id="KW-1185">Reference proteome</keyword>